<feature type="domain" description="AMP-binding enzyme C-terminal" evidence="8">
    <location>
        <begin position="424"/>
        <end position="500"/>
    </location>
</feature>
<dbReference type="PANTHER" id="PTHR43767">
    <property type="entry name" value="LONG-CHAIN-FATTY-ACID--COA LIGASE"/>
    <property type="match status" value="1"/>
</dbReference>
<comment type="similarity">
    <text evidence="1">Belongs to the ATP-dependent AMP-binding enzyme family.</text>
</comment>
<evidence type="ECO:0000313" key="9">
    <source>
        <dbReference type="EMBL" id="GEP54765.1"/>
    </source>
</evidence>
<dbReference type="Proteomes" id="UP000321058">
    <property type="component" value="Unassembled WGS sequence"/>
</dbReference>
<sequence length="519" mass="56666">MFALTQGLRRAAQTKPDGPSTHFAGRRRTWQQTIDRVSRIAGALFALGVRPGDRVAILALNNDRYFELMYALPWIGAAMVPINTRLAAPEIEYILSDSGAVALFIDTAMSHHLTPLENKMAAVREVVWLDDTSGPEGLLHFEDLTNYDPAVDVGAANDDLAGLFYTGGTTGRSKGVMLTHTNLVVNALNGVAGIGFNADTTYIHSGPMFHLADGASTFGVTMAGGRHAFVPRFEPVEVLQTIQTEKVTHAQFVPTMINMIVNHPRFAEFDIRTLAFILYGASPMPEGVLRKAMQVMPHVKLMHAYGMTEAAPIVTLLDPRYTTLDGPFAGRLKSCGQVALGCEIKVVDANREEVPRGTSGELAIRGANIMKGYWNKPAETEGVLKDGWYYSGDGAYMDDQGFVFIVDRLKDMIISGGENVYSAEVENAISLLAGVSEVAVIGVPDERWGERVHAIIVPKPGITLNADDVMEHCRDQIAGYKCPRSIDFRDTPLPLSGAGKVLKRELREPYWKGFTKAVN</sequence>
<dbReference type="OrthoDB" id="9803968at2"/>
<dbReference type="PANTHER" id="PTHR43767:SF1">
    <property type="entry name" value="NONRIBOSOMAL PEPTIDE SYNTHASE PES1 (EUROFUNG)-RELATED"/>
    <property type="match status" value="1"/>
</dbReference>
<evidence type="ECO:0000313" key="10">
    <source>
        <dbReference type="Proteomes" id="UP000321058"/>
    </source>
</evidence>
<dbReference type="CDD" id="cd17631">
    <property type="entry name" value="FACL_FadD13-like"/>
    <property type="match status" value="1"/>
</dbReference>
<dbReference type="InterPro" id="IPR020845">
    <property type="entry name" value="AMP-binding_CS"/>
</dbReference>
<keyword evidence="2 9" id="KW-0436">Ligase</keyword>
<evidence type="ECO:0000256" key="5">
    <source>
        <dbReference type="ARBA" id="ARBA00067668"/>
    </source>
</evidence>
<gene>
    <name evidence="9" type="ORF">RSO01_19310</name>
</gene>
<dbReference type="Gene3D" id="3.40.50.12780">
    <property type="entry name" value="N-terminal domain of ligase-like"/>
    <property type="match status" value="1"/>
</dbReference>
<feature type="region of interest" description="Disordered" evidence="6">
    <location>
        <begin position="1"/>
        <end position="25"/>
    </location>
</feature>
<comment type="catalytic activity">
    <reaction evidence="3">
        <text>3-(methylsulfanyl)propanoate + ATP + CoA = 3-(methylsulfanyl)propanoyl-CoA + AMP + diphosphate</text>
        <dbReference type="Rhea" id="RHEA:43052"/>
        <dbReference type="ChEBI" id="CHEBI:30616"/>
        <dbReference type="ChEBI" id="CHEBI:33019"/>
        <dbReference type="ChEBI" id="CHEBI:49016"/>
        <dbReference type="ChEBI" id="CHEBI:57287"/>
        <dbReference type="ChEBI" id="CHEBI:82815"/>
        <dbReference type="ChEBI" id="CHEBI:456215"/>
        <dbReference type="EC" id="6.2.1.44"/>
    </reaction>
    <physiologicalReaction direction="left-to-right" evidence="3">
        <dbReference type="Rhea" id="RHEA:43053"/>
    </physiologicalReaction>
</comment>
<dbReference type="AlphaFoldDB" id="A0A512N701"/>
<dbReference type="InterPro" id="IPR000873">
    <property type="entry name" value="AMP-dep_synth/lig_dom"/>
</dbReference>
<reference evidence="9 10" key="1">
    <citation type="submission" date="2019-07" db="EMBL/GenBank/DDBJ databases">
        <title>Whole genome shotgun sequence of Reyranella soli NBRC 108950.</title>
        <authorList>
            <person name="Hosoyama A."/>
            <person name="Uohara A."/>
            <person name="Ohji S."/>
            <person name="Ichikawa N."/>
        </authorList>
    </citation>
    <scope>NUCLEOTIDE SEQUENCE [LARGE SCALE GENOMIC DNA]</scope>
    <source>
        <strain evidence="9 10">NBRC 108950</strain>
    </source>
</reference>
<dbReference type="Gene3D" id="3.30.300.30">
    <property type="match status" value="1"/>
</dbReference>
<protein>
    <recommendedName>
        <fullName evidence="5">3-methylmercaptopropionyl-CoA ligase</fullName>
        <ecNumber evidence="4">6.2.1.44</ecNumber>
    </recommendedName>
</protein>
<dbReference type="InterPro" id="IPR042099">
    <property type="entry name" value="ANL_N_sf"/>
</dbReference>
<keyword evidence="10" id="KW-1185">Reference proteome</keyword>
<dbReference type="Pfam" id="PF00501">
    <property type="entry name" value="AMP-binding"/>
    <property type="match status" value="1"/>
</dbReference>
<dbReference type="SUPFAM" id="SSF56801">
    <property type="entry name" value="Acetyl-CoA synthetase-like"/>
    <property type="match status" value="1"/>
</dbReference>
<evidence type="ECO:0000256" key="3">
    <source>
        <dbReference type="ARBA" id="ARBA00051915"/>
    </source>
</evidence>
<dbReference type="FunFam" id="3.30.300.30:FF:000008">
    <property type="entry name" value="2,3-dihydroxybenzoate-AMP ligase"/>
    <property type="match status" value="1"/>
</dbReference>
<evidence type="ECO:0000256" key="4">
    <source>
        <dbReference type="ARBA" id="ARBA00066616"/>
    </source>
</evidence>
<evidence type="ECO:0000256" key="2">
    <source>
        <dbReference type="ARBA" id="ARBA00022598"/>
    </source>
</evidence>
<dbReference type="InterPro" id="IPR025110">
    <property type="entry name" value="AMP-bd_C"/>
</dbReference>
<evidence type="ECO:0000256" key="1">
    <source>
        <dbReference type="ARBA" id="ARBA00006432"/>
    </source>
</evidence>
<dbReference type="RefSeq" id="WP_147148631.1">
    <property type="nucleotide sequence ID" value="NZ_BKAJ01000032.1"/>
</dbReference>
<accession>A0A512N701</accession>
<proteinExistence type="inferred from homology"/>
<comment type="caution">
    <text evidence="9">The sequence shown here is derived from an EMBL/GenBank/DDBJ whole genome shotgun (WGS) entry which is preliminary data.</text>
</comment>
<organism evidence="9 10">
    <name type="scientific">Reyranella soli</name>
    <dbReference type="NCBI Taxonomy" id="1230389"/>
    <lineage>
        <taxon>Bacteria</taxon>
        <taxon>Pseudomonadati</taxon>
        <taxon>Pseudomonadota</taxon>
        <taxon>Alphaproteobacteria</taxon>
        <taxon>Hyphomicrobiales</taxon>
        <taxon>Reyranellaceae</taxon>
        <taxon>Reyranella</taxon>
    </lineage>
</organism>
<feature type="domain" description="AMP-dependent synthetase/ligase" evidence="7">
    <location>
        <begin position="9"/>
        <end position="374"/>
    </location>
</feature>
<evidence type="ECO:0000259" key="7">
    <source>
        <dbReference type="Pfam" id="PF00501"/>
    </source>
</evidence>
<dbReference type="InterPro" id="IPR045851">
    <property type="entry name" value="AMP-bd_C_sf"/>
</dbReference>
<name>A0A512N701_9HYPH</name>
<evidence type="ECO:0000259" key="8">
    <source>
        <dbReference type="Pfam" id="PF13193"/>
    </source>
</evidence>
<evidence type="ECO:0000256" key="6">
    <source>
        <dbReference type="SAM" id="MobiDB-lite"/>
    </source>
</evidence>
<dbReference type="EC" id="6.2.1.44" evidence="4"/>
<dbReference type="PROSITE" id="PS00455">
    <property type="entry name" value="AMP_BINDING"/>
    <property type="match status" value="1"/>
</dbReference>
<dbReference type="EMBL" id="BKAJ01000032">
    <property type="protein sequence ID" value="GEP54765.1"/>
    <property type="molecule type" value="Genomic_DNA"/>
</dbReference>
<dbReference type="GO" id="GO:0016878">
    <property type="term" value="F:acid-thiol ligase activity"/>
    <property type="evidence" value="ECO:0007669"/>
    <property type="project" value="UniProtKB-ARBA"/>
</dbReference>
<dbReference type="InterPro" id="IPR050237">
    <property type="entry name" value="ATP-dep_AMP-bd_enzyme"/>
</dbReference>
<dbReference type="Pfam" id="PF13193">
    <property type="entry name" value="AMP-binding_C"/>
    <property type="match status" value="1"/>
</dbReference>
<dbReference type="NCBIfam" id="NF004837">
    <property type="entry name" value="PRK06187.1"/>
    <property type="match status" value="1"/>
</dbReference>